<feature type="transmembrane region" description="Helical" evidence="18">
    <location>
        <begin position="395"/>
        <end position="415"/>
    </location>
</feature>
<keyword evidence="12" id="KW-0902">Two-component regulatory system</keyword>
<feature type="modified residue" description="4-aspartylphosphate" evidence="17">
    <location>
        <position position="948"/>
    </location>
</feature>
<keyword evidence="9" id="KW-0418">Kinase</keyword>
<evidence type="ECO:0000256" key="7">
    <source>
        <dbReference type="ARBA" id="ARBA00022692"/>
    </source>
</evidence>
<dbReference type="InterPro" id="IPR036890">
    <property type="entry name" value="HATPase_C_sf"/>
</dbReference>
<dbReference type="Pfam" id="PF02518">
    <property type="entry name" value="HATPase_c"/>
    <property type="match status" value="1"/>
</dbReference>
<dbReference type="InterPro" id="IPR011006">
    <property type="entry name" value="CheY-like_superfamily"/>
</dbReference>
<dbReference type="InterPro" id="IPR003594">
    <property type="entry name" value="HATPase_dom"/>
</dbReference>
<evidence type="ECO:0000256" key="18">
    <source>
        <dbReference type="SAM" id="Phobius"/>
    </source>
</evidence>
<dbReference type="PROSITE" id="PS50109">
    <property type="entry name" value="HIS_KIN"/>
    <property type="match status" value="1"/>
</dbReference>
<evidence type="ECO:0000313" key="21">
    <source>
        <dbReference type="EMBL" id="KFB68818.1"/>
    </source>
</evidence>
<dbReference type="Gene3D" id="3.40.50.2300">
    <property type="match status" value="1"/>
</dbReference>
<dbReference type="GO" id="GO:0005886">
    <property type="term" value="C:plasma membrane"/>
    <property type="evidence" value="ECO:0007669"/>
    <property type="project" value="UniProtKB-SubCell"/>
</dbReference>
<dbReference type="AlphaFoldDB" id="A0A084Y274"/>
<dbReference type="Proteomes" id="UP000019812">
    <property type="component" value="Unassembled WGS sequence"/>
</dbReference>
<evidence type="ECO:0000259" key="19">
    <source>
        <dbReference type="PROSITE" id="PS50109"/>
    </source>
</evidence>
<comment type="catalytic activity">
    <reaction evidence="1">
        <text>ATP + protein L-histidine = ADP + protein N-phospho-L-histidine.</text>
        <dbReference type="EC" id="2.7.13.3"/>
    </reaction>
</comment>
<evidence type="ECO:0000256" key="3">
    <source>
        <dbReference type="ARBA" id="ARBA00012438"/>
    </source>
</evidence>
<dbReference type="PANTHER" id="PTHR45339:SF1">
    <property type="entry name" value="HYBRID SIGNAL TRANSDUCTION HISTIDINE KINASE J"/>
    <property type="match status" value="1"/>
</dbReference>
<evidence type="ECO:0000256" key="17">
    <source>
        <dbReference type="PROSITE-ProRule" id="PRU00169"/>
    </source>
</evidence>
<evidence type="ECO:0000256" key="9">
    <source>
        <dbReference type="ARBA" id="ARBA00022777"/>
    </source>
</evidence>
<evidence type="ECO:0000259" key="20">
    <source>
        <dbReference type="PROSITE" id="PS50110"/>
    </source>
</evidence>
<evidence type="ECO:0000256" key="12">
    <source>
        <dbReference type="ARBA" id="ARBA00023012"/>
    </source>
</evidence>
<dbReference type="PRINTS" id="PR00344">
    <property type="entry name" value="BCTRLSENSOR"/>
</dbReference>
<dbReference type="InterPro" id="IPR003661">
    <property type="entry name" value="HisK_dim/P_dom"/>
</dbReference>
<dbReference type="PANTHER" id="PTHR45339">
    <property type="entry name" value="HYBRID SIGNAL TRANSDUCTION HISTIDINE KINASE J"/>
    <property type="match status" value="1"/>
</dbReference>
<dbReference type="FunFam" id="3.30.565.10:FF:000010">
    <property type="entry name" value="Sensor histidine kinase RcsC"/>
    <property type="match status" value="1"/>
</dbReference>
<dbReference type="Pfam" id="PF00512">
    <property type="entry name" value="HisKA"/>
    <property type="match status" value="1"/>
</dbReference>
<organism evidence="21 22">
    <name type="scientific">Candidatus Accumulibacter vicinus</name>
    <dbReference type="NCBI Taxonomy" id="2954382"/>
    <lineage>
        <taxon>Bacteria</taxon>
        <taxon>Pseudomonadati</taxon>
        <taxon>Pseudomonadota</taxon>
        <taxon>Betaproteobacteria</taxon>
        <taxon>Candidatus Accumulibacter</taxon>
    </lineage>
</organism>
<evidence type="ECO:0000256" key="8">
    <source>
        <dbReference type="ARBA" id="ARBA00022741"/>
    </source>
</evidence>
<dbReference type="RefSeq" id="WP_273703269.1">
    <property type="nucleotide sequence ID" value="NZ_JDSS02000019.1"/>
</dbReference>
<dbReference type="Pfam" id="PF14827">
    <property type="entry name" value="dCache_3"/>
    <property type="match status" value="1"/>
</dbReference>
<protein>
    <recommendedName>
        <fullName evidence="15">Sensory/regulatory protein RpfC</fullName>
        <ecNumber evidence="3">2.7.13.3</ecNumber>
    </recommendedName>
    <alternativeName>
        <fullName evidence="16">Virulence sensor protein BvgS</fullName>
    </alternativeName>
</protein>
<keyword evidence="18" id="KW-0472">Membrane</keyword>
<dbReference type="SUPFAM" id="SSF52172">
    <property type="entry name" value="CheY-like"/>
    <property type="match status" value="1"/>
</dbReference>
<dbReference type="EMBL" id="JDSS02000019">
    <property type="protein sequence ID" value="KFB68818.1"/>
    <property type="molecule type" value="Genomic_DNA"/>
</dbReference>
<dbReference type="Gene3D" id="3.30.565.10">
    <property type="entry name" value="Histidine kinase-like ATPase, C-terminal domain"/>
    <property type="match status" value="1"/>
</dbReference>
<comment type="subunit">
    <text evidence="14">At low DSF concentrations, interacts with RpfF.</text>
</comment>
<keyword evidence="6 21" id="KW-0808">Transferase</keyword>
<dbReference type="GO" id="GO:0005524">
    <property type="term" value="F:ATP binding"/>
    <property type="evidence" value="ECO:0007669"/>
    <property type="project" value="UniProtKB-KW"/>
</dbReference>
<comment type="caution">
    <text evidence="21">The sequence shown here is derived from an EMBL/GenBank/DDBJ whole genome shotgun (WGS) entry which is preliminary data.</text>
</comment>
<proteinExistence type="predicted"/>
<evidence type="ECO:0000256" key="4">
    <source>
        <dbReference type="ARBA" id="ARBA00022475"/>
    </source>
</evidence>
<dbReference type="SUPFAM" id="SSF47384">
    <property type="entry name" value="Homodimeric domain of signal transducing histidine kinase"/>
    <property type="match status" value="1"/>
</dbReference>
<keyword evidence="5 17" id="KW-0597">Phosphoprotein</keyword>
<feature type="domain" description="Histidine kinase" evidence="19">
    <location>
        <begin position="655"/>
        <end position="875"/>
    </location>
</feature>
<dbReference type="InterPro" id="IPR029151">
    <property type="entry name" value="Sensor-like_sf"/>
</dbReference>
<evidence type="ECO:0000256" key="2">
    <source>
        <dbReference type="ARBA" id="ARBA00004651"/>
    </source>
</evidence>
<evidence type="ECO:0000256" key="13">
    <source>
        <dbReference type="ARBA" id="ARBA00058004"/>
    </source>
</evidence>
<dbReference type="CDD" id="cd17546">
    <property type="entry name" value="REC_hyHK_CKI1_RcsC-like"/>
    <property type="match status" value="1"/>
</dbReference>
<dbReference type="Pfam" id="PF00072">
    <property type="entry name" value="Response_reg"/>
    <property type="match status" value="1"/>
</dbReference>
<evidence type="ECO:0000256" key="14">
    <source>
        <dbReference type="ARBA" id="ARBA00064003"/>
    </source>
</evidence>
<evidence type="ECO:0000256" key="16">
    <source>
        <dbReference type="ARBA" id="ARBA00070152"/>
    </source>
</evidence>
<dbReference type="SMART" id="SM00304">
    <property type="entry name" value="HAMP"/>
    <property type="match status" value="1"/>
</dbReference>
<keyword evidence="11 18" id="KW-1133">Transmembrane helix</keyword>
<accession>A0A084Y274</accession>
<keyword evidence="8" id="KW-0547">Nucleotide-binding</keyword>
<evidence type="ECO:0000256" key="10">
    <source>
        <dbReference type="ARBA" id="ARBA00022840"/>
    </source>
</evidence>
<dbReference type="SMART" id="SM00448">
    <property type="entry name" value="REC"/>
    <property type="match status" value="1"/>
</dbReference>
<dbReference type="GO" id="GO:0000155">
    <property type="term" value="F:phosphorelay sensor kinase activity"/>
    <property type="evidence" value="ECO:0007669"/>
    <property type="project" value="InterPro"/>
</dbReference>
<dbReference type="STRING" id="1457154.CAPSK01_001673"/>
<dbReference type="SUPFAM" id="SSF103190">
    <property type="entry name" value="Sensory domain-like"/>
    <property type="match status" value="1"/>
</dbReference>
<dbReference type="Gene3D" id="3.30.450.20">
    <property type="entry name" value="PAS domain"/>
    <property type="match status" value="1"/>
</dbReference>
<dbReference type="InterPro" id="IPR036097">
    <property type="entry name" value="HisK_dim/P_sf"/>
</dbReference>
<evidence type="ECO:0000256" key="15">
    <source>
        <dbReference type="ARBA" id="ARBA00068150"/>
    </source>
</evidence>
<feature type="transmembrane region" description="Helical" evidence="18">
    <location>
        <begin position="125"/>
        <end position="145"/>
    </location>
</feature>
<dbReference type="PROSITE" id="PS50110">
    <property type="entry name" value="RESPONSE_REGULATORY"/>
    <property type="match status" value="1"/>
</dbReference>
<reference evidence="21 22" key="1">
    <citation type="submission" date="2014-07" db="EMBL/GenBank/DDBJ databases">
        <title>Expanding our view of genomic diversity in Candidatus Accumulibacter clades.</title>
        <authorList>
            <person name="Skennerton C.T."/>
            <person name="Barr J.J."/>
            <person name="Slater F.R."/>
            <person name="Bond P.L."/>
            <person name="Tyson G.W."/>
        </authorList>
    </citation>
    <scope>NUCLEOTIDE SEQUENCE [LARGE SCALE GENOMIC DNA]</scope>
    <source>
        <strain evidence="22">SK-01</strain>
    </source>
</reference>
<dbReference type="SMART" id="SM00388">
    <property type="entry name" value="HisKA"/>
    <property type="match status" value="1"/>
</dbReference>
<dbReference type="InterPro" id="IPR004358">
    <property type="entry name" value="Sig_transdc_His_kin-like_C"/>
</dbReference>
<dbReference type="SUPFAM" id="SSF55874">
    <property type="entry name" value="ATPase domain of HSP90 chaperone/DNA topoisomerase II/histidine kinase"/>
    <property type="match status" value="1"/>
</dbReference>
<evidence type="ECO:0000256" key="5">
    <source>
        <dbReference type="ARBA" id="ARBA00022553"/>
    </source>
</evidence>
<keyword evidence="4" id="KW-1003">Cell membrane</keyword>
<keyword evidence="7 18" id="KW-0812">Transmembrane</keyword>
<dbReference type="InterPro" id="IPR005467">
    <property type="entry name" value="His_kinase_dom"/>
</dbReference>
<dbReference type="InterPro" id="IPR001789">
    <property type="entry name" value="Sig_transdc_resp-reg_receiver"/>
</dbReference>
<evidence type="ECO:0000313" key="22">
    <source>
        <dbReference type="Proteomes" id="UP000019812"/>
    </source>
</evidence>
<keyword evidence="10" id="KW-0067">ATP-binding</keyword>
<evidence type="ECO:0000256" key="11">
    <source>
        <dbReference type="ARBA" id="ARBA00022989"/>
    </source>
</evidence>
<name>A0A084Y274_9PROT</name>
<sequence>MPARLPPDQVDAFAPRMDAVPALGQHTEAILGELGWDAAAIDSPRRAGAISSPGRWDKWPLSGGRQAAKCRYNTSAIDRLGLSAAPQFPIDRRSTGVSAFRPSSRLPGPAAVPSRNTASWRRWPVAVYAVALVVVVTAAAFAVSYRIQTDGLVRYASSQESAHAEVAAHTARVVFEAEIKRLEAVATLLAADGEIAGIVSGAAAGQNMRDRLDRKLGGTVADQIEIYGRSGELRFHTAADDALADVKDSPGAARALRGVSGTYFVQAPSGFIVRVATPIVDSAGVAGAVVVGTRFDDYYASRFADQVAAEVFFTTAEAIGAASSPKRRSEVFRPEIIRQAIQQFVPQTVSDPAHNYTRVYLPMRLAGETFVLIVEVDHGKAAELAAEIRAHSVQLFAGIAALSILVSVVLLHYAVRPLRDLRNEAAELAARFAGKVHVLRSANEVADLKNSFEGVREAATAYARRLEEQGATQSLMIFCAQTANRNAAAESALFDIMDRVRAHIAWPAACLALPASAGDTSEFRVQWDASSPTPAASHFPAADAEALCGGSRVPLWLDDTAEWRMSARLRSAFDPESRYPTAAVIPLIGGGRLAALMAFFHDQRLTSNASLNDILWYVMQECSQIVERRASEIELRLAKESADAANRAKSEFLANMSHEIRTPMNGILGVTELLLNTPLDAEQRHLAVTVLNSGESLLHILNDILDFSRIEAGRLVLEEAPFDAAVVVAETCELLATQAQEKAVRLDWKADRLGQLLVIGDAYRFRQIVTNLVGNAIKFTPAGRVDVCLTRRVEGDRVEIECVVADTGIGIDDDTLRRLFRPFTQGNTAMTRRFGGTGLGLSITRHLLELMGGSIAAASEPGKGSTFTFALTLPLAPSPSGVAETATREAAVLPTRPAHILLVEDNAVNSLVASATLESAGHTVVIAENGREALEKMVDEHFDLVLMDCQMPEMDGFEALALIRAGGGGRYPLEEQRQIPVIALTANAIVGDADRCLQAGFDAYLAKPFRPKALLELVGKWASTRAPRPVA</sequence>
<evidence type="ECO:0000256" key="6">
    <source>
        <dbReference type="ARBA" id="ARBA00022679"/>
    </source>
</evidence>
<dbReference type="InterPro" id="IPR023606">
    <property type="entry name" value="CoA-Trfase_III_dom_1_sf"/>
</dbReference>
<dbReference type="Gene3D" id="1.10.287.130">
    <property type="match status" value="1"/>
</dbReference>
<dbReference type="InterPro" id="IPR029150">
    <property type="entry name" value="dCache_3"/>
</dbReference>
<dbReference type="EC" id="2.7.13.3" evidence="3"/>
<dbReference type="SUPFAM" id="SSF89796">
    <property type="entry name" value="CoA-transferase family III (CaiB/BaiF)"/>
    <property type="match status" value="1"/>
</dbReference>
<comment type="subcellular location">
    <subcellularLocation>
        <location evidence="2">Cell membrane</location>
        <topology evidence="2">Multi-pass membrane protein</topology>
    </subcellularLocation>
</comment>
<evidence type="ECO:0000256" key="1">
    <source>
        <dbReference type="ARBA" id="ARBA00000085"/>
    </source>
</evidence>
<dbReference type="CDD" id="cd16922">
    <property type="entry name" value="HATPase_EvgS-ArcB-TorS-like"/>
    <property type="match status" value="1"/>
</dbReference>
<comment type="function">
    <text evidence="13">Member of the two-component regulatory system BvgS/BvgA. Phosphorylates BvgA via a four-step phosphorelay in response to environmental signals.</text>
</comment>
<feature type="domain" description="Response regulatory" evidence="20">
    <location>
        <begin position="899"/>
        <end position="1022"/>
    </location>
</feature>
<gene>
    <name evidence="21" type="primary">arcB_1</name>
    <name evidence="21" type="ORF">CAPSK01_001673</name>
</gene>
<dbReference type="CDD" id="cd00082">
    <property type="entry name" value="HisKA"/>
    <property type="match status" value="1"/>
</dbReference>
<dbReference type="SMART" id="SM00387">
    <property type="entry name" value="HATPase_c"/>
    <property type="match status" value="1"/>
</dbReference>
<dbReference type="FunFam" id="1.10.287.130:FF:000002">
    <property type="entry name" value="Two-component osmosensing histidine kinase"/>
    <property type="match status" value="1"/>
</dbReference>
<dbReference type="InterPro" id="IPR003660">
    <property type="entry name" value="HAMP_dom"/>
</dbReference>